<dbReference type="InterPro" id="IPR036866">
    <property type="entry name" value="RibonucZ/Hydroxyglut_hydro"/>
</dbReference>
<protein>
    <submittedName>
        <fullName evidence="2">MBL fold metallo-hydrolase</fullName>
    </submittedName>
</protein>
<dbReference type="RefSeq" id="WP_336585755.1">
    <property type="nucleotide sequence ID" value="NZ_JBBAXC010000003.1"/>
</dbReference>
<dbReference type="Pfam" id="PF00753">
    <property type="entry name" value="Lactamase_B"/>
    <property type="match status" value="1"/>
</dbReference>
<evidence type="ECO:0000313" key="2">
    <source>
        <dbReference type="EMBL" id="MEI5906318.1"/>
    </source>
</evidence>
<evidence type="ECO:0000313" key="3">
    <source>
        <dbReference type="Proteomes" id="UP001312865"/>
    </source>
</evidence>
<keyword evidence="3" id="KW-1185">Reference proteome</keyword>
<dbReference type="InterPro" id="IPR050855">
    <property type="entry name" value="NDM-1-like"/>
</dbReference>
<dbReference type="EMBL" id="JBBAXC010000003">
    <property type="protein sequence ID" value="MEI5906318.1"/>
    <property type="molecule type" value="Genomic_DNA"/>
</dbReference>
<comment type="caution">
    <text evidence="2">The sequence shown here is derived from an EMBL/GenBank/DDBJ whole genome shotgun (WGS) entry which is preliminary data.</text>
</comment>
<proteinExistence type="predicted"/>
<accession>A0ABU8HAI7</accession>
<evidence type="ECO:0000259" key="1">
    <source>
        <dbReference type="SMART" id="SM00849"/>
    </source>
</evidence>
<dbReference type="InterPro" id="IPR001279">
    <property type="entry name" value="Metallo-B-lactamas"/>
</dbReference>
<dbReference type="Gene3D" id="3.60.15.10">
    <property type="entry name" value="Ribonuclease Z/Hydroxyacylglutathione hydrolase-like"/>
    <property type="match status" value="1"/>
</dbReference>
<dbReference type="CDD" id="cd07721">
    <property type="entry name" value="yflN-like_MBL-fold"/>
    <property type="match status" value="1"/>
</dbReference>
<organism evidence="2 3">
    <name type="scientific">Bacillus spongiae</name>
    <dbReference type="NCBI Taxonomy" id="2683610"/>
    <lineage>
        <taxon>Bacteria</taxon>
        <taxon>Bacillati</taxon>
        <taxon>Bacillota</taxon>
        <taxon>Bacilli</taxon>
        <taxon>Bacillales</taxon>
        <taxon>Bacillaceae</taxon>
        <taxon>Bacillus</taxon>
    </lineage>
</organism>
<dbReference type="SMART" id="SM00849">
    <property type="entry name" value="Lactamase_B"/>
    <property type="match status" value="1"/>
</dbReference>
<dbReference type="PANTHER" id="PTHR42951">
    <property type="entry name" value="METALLO-BETA-LACTAMASE DOMAIN-CONTAINING"/>
    <property type="match status" value="1"/>
</dbReference>
<feature type="domain" description="Metallo-beta-lactamase" evidence="1">
    <location>
        <begin position="22"/>
        <end position="225"/>
    </location>
</feature>
<gene>
    <name evidence="2" type="ORF">WAK64_04530</name>
</gene>
<sequence>MKELEIKELTIPVEFNGKIDYIHPTLIIQDKELTLVDTGYAGFLPLIEQEIIRLGHDVKNLNNIIITHYDDDHIGSLFDFKMNYPSVNIISSEVEAKFISGKVKSERLIQAEQLIQTMPESEREFGKQFIKQLKNIKHLPVNKTVKDHDMIMDNQCQIISTPGHTSGHISLFFPNINCVITGDAAVNHQDTLIVANPQFCLNMDDATNSLDKLKKLQASVYYCYHGGKFIS</sequence>
<dbReference type="SUPFAM" id="SSF56281">
    <property type="entry name" value="Metallo-hydrolase/oxidoreductase"/>
    <property type="match status" value="1"/>
</dbReference>
<dbReference type="PANTHER" id="PTHR42951:SF15">
    <property type="entry name" value="METALLO-BETA-LACTAMASE SUPERFAMILY PROTEIN"/>
    <property type="match status" value="1"/>
</dbReference>
<name>A0ABU8HAI7_9BACI</name>
<dbReference type="Proteomes" id="UP001312865">
    <property type="component" value="Unassembled WGS sequence"/>
</dbReference>
<reference evidence="2 3" key="1">
    <citation type="journal article" date="2018" name="J. Microbiol.">
        <title>Bacillus spongiae sp. nov., isolated from sponge of Jeju Island.</title>
        <authorList>
            <person name="Lee G.E."/>
            <person name="Im W.T."/>
            <person name="Park J.S."/>
        </authorList>
    </citation>
    <scope>NUCLEOTIDE SEQUENCE [LARGE SCALE GENOMIC DNA]</scope>
    <source>
        <strain evidence="2 3">135PIL107-10</strain>
    </source>
</reference>